<name>A0A9N9W3Y4_9HYPO</name>
<organism evidence="1 2">
    <name type="scientific">Clonostachys solani</name>
    <dbReference type="NCBI Taxonomy" id="160281"/>
    <lineage>
        <taxon>Eukaryota</taxon>
        <taxon>Fungi</taxon>
        <taxon>Dikarya</taxon>
        <taxon>Ascomycota</taxon>
        <taxon>Pezizomycotina</taxon>
        <taxon>Sordariomycetes</taxon>
        <taxon>Hypocreomycetidae</taxon>
        <taxon>Hypocreales</taxon>
        <taxon>Bionectriaceae</taxon>
        <taxon>Clonostachys</taxon>
    </lineage>
</organism>
<reference evidence="2" key="1">
    <citation type="submission" date="2019-06" db="EMBL/GenBank/DDBJ databases">
        <authorList>
            <person name="Broberg M."/>
        </authorList>
    </citation>
    <scope>NUCLEOTIDE SEQUENCE [LARGE SCALE GENOMIC DNA]</scope>
</reference>
<proteinExistence type="predicted"/>
<dbReference type="OrthoDB" id="5146276at2759"/>
<dbReference type="EMBL" id="CABFOC020000005">
    <property type="protein sequence ID" value="CAH0044438.1"/>
    <property type="molecule type" value="Genomic_DNA"/>
</dbReference>
<comment type="caution">
    <text evidence="1">The sequence shown here is derived from an EMBL/GenBank/DDBJ whole genome shotgun (WGS) entry which is preliminary data.</text>
</comment>
<sequence>MGDNVISYLEPVVPSCWLPVVRARSLQRLSRAVGQSVPIEDMFIDDDGLLSWKGYRGNAVQNQASLIVRLVLVRVGEEGGETENVSFDVIARRGSARLFEAWLQGIRTDEMTIGHDLLPVWPALGLVVLPPIPIPPGVLRWLNSAVHYRLLLDRIFREMPESLWYLWLSSSNLAA</sequence>
<gene>
    <name evidence="1" type="ORF">CSOL1703_00010183</name>
</gene>
<dbReference type="Proteomes" id="UP000775872">
    <property type="component" value="Unassembled WGS sequence"/>
</dbReference>
<accession>A0A9N9W3Y4</accession>
<protein>
    <submittedName>
        <fullName evidence="1">Uncharacterized protein</fullName>
    </submittedName>
</protein>
<evidence type="ECO:0000313" key="2">
    <source>
        <dbReference type="Proteomes" id="UP000775872"/>
    </source>
</evidence>
<reference evidence="1 2" key="2">
    <citation type="submission" date="2021-10" db="EMBL/GenBank/DDBJ databases">
        <authorList>
            <person name="Piombo E."/>
        </authorList>
    </citation>
    <scope>NUCLEOTIDE SEQUENCE [LARGE SCALE GENOMIC DNA]</scope>
</reference>
<evidence type="ECO:0000313" key="1">
    <source>
        <dbReference type="EMBL" id="CAH0044438.1"/>
    </source>
</evidence>
<dbReference type="AlphaFoldDB" id="A0A9N9W3Y4"/>
<keyword evidence="2" id="KW-1185">Reference proteome</keyword>